<feature type="domain" description="6-hydroxymethylpterin diphosphokinase MptE-like" evidence="1">
    <location>
        <begin position="114"/>
        <end position="266"/>
    </location>
</feature>
<proteinExistence type="predicted"/>
<protein>
    <recommendedName>
        <fullName evidence="1">6-hydroxymethylpterin diphosphokinase MptE-like domain-containing protein</fullName>
    </recommendedName>
</protein>
<evidence type="ECO:0000313" key="2">
    <source>
        <dbReference type="EMBL" id="KKM69194.1"/>
    </source>
</evidence>
<sequence>MVHIKNGPKAVSNEDFQAYVDGGYEAIPENKFQLDKKAFFDATMERITASEVPFSYFGHRGAWRSVHKDEVYTLYNTLRACFRELREYCLFKTGFRPQGTDVPSGCDDEGNIIKPKGPCIITASGPSLDKLMPLVKNWKGGLICSANAQASTLRYYGAHPSHVFLFDSTATVERFKKAPLNPRKTILITHPGINPQINEGWTGQKYWYKVYSPNSMVLSEIMRSAFDFLHSTHYPFACAIAGQTAFAHAMGYDPLIYVGADFSFTEDQARFNEWNCDVPTWKKIRESIKSSAQYYSQFAALASANPSLPPSFKEKKPIRLTKKWTEKPGRSAKDESRGAILLRTKSGYLTHYIHMIYAVTTVAVQWLDGPNIVDCSDGQLTGLMPKGNLEEIIETQGACLKGTSRTKAEIRDFIAPWLASRGSFYVPMLEGWKLIDVENLEVDMPIALSVMKQQDEKLDIDAIMDYCRKQIERGPSMPYGPNTIRKPAS</sequence>
<dbReference type="EMBL" id="LAZR01010031">
    <property type="protein sequence ID" value="KKM69194.1"/>
    <property type="molecule type" value="Genomic_DNA"/>
</dbReference>
<dbReference type="Pfam" id="PF01973">
    <property type="entry name" value="MptE-like"/>
    <property type="match status" value="1"/>
</dbReference>
<dbReference type="InterPro" id="IPR002826">
    <property type="entry name" value="MptE-like"/>
</dbReference>
<evidence type="ECO:0000259" key="1">
    <source>
        <dbReference type="Pfam" id="PF01973"/>
    </source>
</evidence>
<gene>
    <name evidence="2" type="ORF">LCGC14_1453320</name>
</gene>
<accession>A0A0F9JH62</accession>
<organism evidence="2">
    <name type="scientific">marine sediment metagenome</name>
    <dbReference type="NCBI Taxonomy" id="412755"/>
    <lineage>
        <taxon>unclassified sequences</taxon>
        <taxon>metagenomes</taxon>
        <taxon>ecological metagenomes</taxon>
    </lineage>
</organism>
<dbReference type="AlphaFoldDB" id="A0A0F9JH62"/>
<comment type="caution">
    <text evidence="2">The sequence shown here is derived from an EMBL/GenBank/DDBJ whole genome shotgun (WGS) entry which is preliminary data.</text>
</comment>
<reference evidence="2" key="1">
    <citation type="journal article" date="2015" name="Nature">
        <title>Complex archaea that bridge the gap between prokaryotes and eukaryotes.</title>
        <authorList>
            <person name="Spang A."/>
            <person name="Saw J.H."/>
            <person name="Jorgensen S.L."/>
            <person name="Zaremba-Niedzwiedzka K."/>
            <person name="Martijn J."/>
            <person name="Lind A.E."/>
            <person name="van Eijk R."/>
            <person name="Schleper C."/>
            <person name="Guy L."/>
            <person name="Ettema T.J."/>
        </authorList>
    </citation>
    <scope>NUCLEOTIDE SEQUENCE</scope>
</reference>
<name>A0A0F9JH62_9ZZZZ</name>